<feature type="domain" description="RNA polymerase III subunit RPC82-related helix-turn-helix" evidence="8">
    <location>
        <begin position="8"/>
        <end position="65"/>
    </location>
</feature>
<dbReference type="Proteomes" id="UP001153321">
    <property type="component" value="Chromosome 1"/>
</dbReference>
<protein>
    <recommendedName>
        <fullName evidence="6">DNA-directed RNA polymerase III subunit RPC3</fullName>
        <shortName evidence="6">RNA polymerase III subunit C3</shortName>
    </recommendedName>
</protein>
<accession>A0A9P0HVU9</accession>
<dbReference type="Pfam" id="PF05645">
    <property type="entry name" value="RNA_pol_Rpc82"/>
    <property type="match status" value="1"/>
</dbReference>
<dbReference type="PANTHER" id="PTHR12949">
    <property type="entry name" value="RNA POLYMERASE III DNA DIRECTED -RELATED"/>
    <property type="match status" value="1"/>
</dbReference>
<organism evidence="10 11">
    <name type="scientific">Spodoptera littoralis</name>
    <name type="common">Egyptian cotton leafworm</name>
    <dbReference type="NCBI Taxonomy" id="7109"/>
    <lineage>
        <taxon>Eukaryota</taxon>
        <taxon>Metazoa</taxon>
        <taxon>Ecdysozoa</taxon>
        <taxon>Arthropoda</taxon>
        <taxon>Hexapoda</taxon>
        <taxon>Insecta</taxon>
        <taxon>Pterygota</taxon>
        <taxon>Neoptera</taxon>
        <taxon>Endopterygota</taxon>
        <taxon>Lepidoptera</taxon>
        <taxon>Glossata</taxon>
        <taxon>Ditrysia</taxon>
        <taxon>Noctuoidea</taxon>
        <taxon>Noctuidae</taxon>
        <taxon>Amphipyrinae</taxon>
        <taxon>Spodoptera</taxon>
    </lineage>
</organism>
<dbReference type="GO" id="GO:0006351">
    <property type="term" value="P:DNA-templated transcription"/>
    <property type="evidence" value="ECO:0007669"/>
    <property type="project" value="InterPro"/>
</dbReference>
<evidence type="ECO:0000313" key="10">
    <source>
        <dbReference type="EMBL" id="CAH1634875.1"/>
    </source>
</evidence>
<comment type="subunit">
    <text evidence="6">Component of the RNA polymerase III (Pol III) complex consisting of 17 subunits.</text>
</comment>
<dbReference type="Gene3D" id="6.10.140.1450">
    <property type="match status" value="1"/>
</dbReference>
<dbReference type="PANTHER" id="PTHR12949:SF0">
    <property type="entry name" value="DNA-DIRECTED RNA POLYMERASE III SUBUNIT RPC3"/>
    <property type="match status" value="1"/>
</dbReference>
<keyword evidence="5 6" id="KW-0539">Nucleus</keyword>
<dbReference type="InterPro" id="IPR036388">
    <property type="entry name" value="WH-like_DNA-bd_sf"/>
</dbReference>
<dbReference type="EMBL" id="LR824532">
    <property type="protein sequence ID" value="CAH1634875.1"/>
    <property type="molecule type" value="Genomic_DNA"/>
</dbReference>
<evidence type="ECO:0000256" key="5">
    <source>
        <dbReference type="ARBA" id="ARBA00023242"/>
    </source>
</evidence>
<keyword evidence="4 6" id="KW-0804">Transcription</keyword>
<sequence length="556" mass="63857">MSHQMGRVVSAILERHFGEIVQKVGDDLFSYGGRPIGMLVRHTGLPRNQVVDSLRTLLKFDLATFEPYNEVVVDYKLLPENVLLMIRYPRYLLQMKSKYGSEAEMLVEELLQQATCTATTLLFNIATKFKDDKEKSITILGLKDMFISLVTAGYIQQAPVAELKEGSEIPTLIPVATIVPDLDSRALLQAMNNGHINDIKDNIYWRVNYDRFHLDFRDEIMIKAITRRIDENAGELMRFLLEKMYLTSAPWAPESSPLCAVELRERCRSAATDKPLLHQFVDQYLKVLEENGGGFVRRVGDAGSGQFAVRSRHAALQLVLCALEHCVTERLGSKAARIFRSSNLERLIVTGKVEGKTLRGRPIRWSNHISKELEKPMNVAMHEATEHDELIYTKKYIEEDDIQKNAMLVNKECKQLTYKLMEEHFISVQPMRKPASAGGLAKAIYLYHVKLHNVAYTGLEMCYRSLHNVLRRAAHERSAHARLVDKQRRVRTIVHGMRLRGEPQRNIDDVEETLTPPELAVLQGVEKRLKQLSTAELELDRNLFIFKWYFMYPYVE</sequence>
<evidence type="ECO:0000256" key="2">
    <source>
        <dbReference type="ARBA" id="ARBA00007206"/>
    </source>
</evidence>
<name>A0A9P0HVU9_SPOLI</name>
<evidence type="ECO:0000256" key="4">
    <source>
        <dbReference type="ARBA" id="ARBA00023163"/>
    </source>
</evidence>
<dbReference type="Gene3D" id="1.10.10.10">
    <property type="entry name" value="Winged helix-like DNA-binding domain superfamily/Winged helix DNA-binding domain"/>
    <property type="match status" value="4"/>
</dbReference>
<evidence type="ECO:0000256" key="6">
    <source>
        <dbReference type="RuleBase" id="RU367076"/>
    </source>
</evidence>
<dbReference type="Pfam" id="PF20912">
    <property type="entry name" value="RPC3_helical"/>
    <property type="match status" value="1"/>
</dbReference>
<dbReference type="Pfam" id="PF08221">
    <property type="entry name" value="HTH_9"/>
    <property type="match status" value="1"/>
</dbReference>
<proteinExistence type="inferred from homology"/>
<reference evidence="10" key="1">
    <citation type="submission" date="2022-02" db="EMBL/GenBank/DDBJ databases">
        <authorList>
            <person name="King R."/>
        </authorList>
    </citation>
    <scope>NUCLEOTIDE SEQUENCE</scope>
</reference>
<evidence type="ECO:0000259" key="7">
    <source>
        <dbReference type="Pfam" id="PF05645"/>
    </source>
</evidence>
<dbReference type="InterPro" id="IPR013197">
    <property type="entry name" value="RNA_pol_III_RPC82-rel_HTH"/>
</dbReference>
<dbReference type="AlphaFoldDB" id="A0A9P0HVU9"/>
<evidence type="ECO:0000313" key="11">
    <source>
        <dbReference type="Proteomes" id="UP001153321"/>
    </source>
</evidence>
<comment type="subcellular location">
    <subcellularLocation>
        <location evidence="1 6">Nucleus</location>
    </subcellularLocation>
</comment>
<evidence type="ECO:0000259" key="9">
    <source>
        <dbReference type="Pfam" id="PF22536"/>
    </source>
</evidence>
<evidence type="ECO:0000256" key="1">
    <source>
        <dbReference type="ARBA" id="ARBA00004123"/>
    </source>
</evidence>
<evidence type="ECO:0000259" key="8">
    <source>
        <dbReference type="Pfam" id="PF08221"/>
    </source>
</evidence>
<dbReference type="InterPro" id="IPR008806">
    <property type="entry name" value="RNA_pol_III_Rpc82_C"/>
</dbReference>
<dbReference type="GO" id="GO:0005666">
    <property type="term" value="C:RNA polymerase III complex"/>
    <property type="evidence" value="ECO:0007669"/>
    <property type="project" value="UniProtKB-UniRule"/>
</dbReference>
<dbReference type="GO" id="GO:0003697">
    <property type="term" value="F:single-stranded DNA binding"/>
    <property type="evidence" value="ECO:0007669"/>
    <property type="project" value="UniProtKB-UniRule"/>
</dbReference>
<dbReference type="Pfam" id="PF22536">
    <property type="entry name" value="WHD_POLR3C"/>
    <property type="match status" value="1"/>
</dbReference>
<keyword evidence="3 6" id="KW-0240">DNA-directed RNA polymerase</keyword>
<feature type="domain" description="RNA polymerase III Rpc82 C -terminal" evidence="7">
    <location>
        <begin position="198"/>
        <end position="314"/>
    </location>
</feature>
<comment type="function">
    <text evidence="6">DNA-dependent RNA polymerase catalyzes the transcription of DNA into RNA using the four ribonucleoside triphosphates as substrates. Specific core component of RNA polymerase III which synthesizes small RNAs, such as 5S rRNA and tRNAs.</text>
</comment>
<dbReference type="InterPro" id="IPR055207">
    <property type="entry name" value="POLR3C_WHD"/>
</dbReference>
<comment type="similarity">
    <text evidence="2 6">Belongs to the eukaryotic RPC3/POLR3C RNA polymerase subunit family.</text>
</comment>
<gene>
    <name evidence="10" type="ORF">SPLIT_LOCUS237</name>
</gene>
<keyword evidence="11" id="KW-1185">Reference proteome</keyword>
<evidence type="ECO:0000256" key="3">
    <source>
        <dbReference type="ARBA" id="ARBA00022478"/>
    </source>
</evidence>
<dbReference type="InterPro" id="IPR039748">
    <property type="entry name" value="RPC3"/>
</dbReference>
<feature type="domain" description="DNA-directed RNA polymerase III subunit RPC3 winged-helix" evidence="9">
    <location>
        <begin position="390"/>
        <end position="449"/>
    </location>
</feature>